<organism evidence="3 4">
    <name type="scientific">Solibacillus faecavium</name>
    <dbReference type="NCBI Taxonomy" id="2762221"/>
    <lineage>
        <taxon>Bacteria</taxon>
        <taxon>Bacillati</taxon>
        <taxon>Bacillota</taxon>
        <taxon>Bacilli</taxon>
        <taxon>Bacillales</taxon>
        <taxon>Caryophanaceae</taxon>
        <taxon>Solibacillus</taxon>
    </lineage>
</organism>
<dbReference type="CDD" id="cd00093">
    <property type="entry name" value="HTH_XRE"/>
    <property type="match status" value="1"/>
</dbReference>
<dbReference type="InterPro" id="IPR001387">
    <property type="entry name" value="Cro/C1-type_HTH"/>
</dbReference>
<dbReference type="PANTHER" id="PTHR46558">
    <property type="entry name" value="TRACRIPTIONAL REGULATORY PROTEIN-RELATED-RELATED"/>
    <property type="match status" value="1"/>
</dbReference>
<dbReference type="SUPFAM" id="SSF47413">
    <property type="entry name" value="lambda repressor-like DNA-binding domains"/>
    <property type="match status" value="1"/>
</dbReference>
<dbReference type="PANTHER" id="PTHR46558:SF11">
    <property type="entry name" value="HTH-TYPE TRANSCRIPTIONAL REGULATOR XRE"/>
    <property type="match status" value="1"/>
</dbReference>
<feature type="domain" description="HTH cro/C1-type" evidence="2">
    <location>
        <begin position="14"/>
        <end position="64"/>
    </location>
</feature>
<dbReference type="PROSITE" id="PS50943">
    <property type="entry name" value="HTH_CROC1"/>
    <property type="match status" value="1"/>
</dbReference>
<evidence type="ECO:0000256" key="1">
    <source>
        <dbReference type="ARBA" id="ARBA00023125"/>
    </source>
</evidence>
<evidence type="ECO:0000259" key="2">
    <source>
        <dbReference type="PROSITE" id="PS50943"/>
    </source>
</evidence>
<evidence type="ECO:0000313" key="4">
    <source>
        <dbReference type="Proteomes" id="UP000619101"/>
    </source>
</evidence>
<dbReference type="Proteomes" id="UP000619101">
    <property type="component" value="Unassembled WGS sequence"/>
</dbReference>
<protein>
    <submittedName>
        <fullName evidence="3">Helix-turn-helix domain-containing protein</fullName>
    </submittedName>
</protein>
<dbReference type="SMART" id="SM00530">
    <property type="entry name" value="HTH_XRE"/>
    <property type="match status" value="1"/>
</dbReference>
<keyword evidence="4" id="KW-1185">Reference proteome</keyword>
<dbReference type="InterPro" id="IPR010982">
    <property type="entry name" value="Lambda_DNA-bd_dom_sf"/>
</dbReference>
<name>A0ABR8Y337_9BACL</name>
<accession>A0ABR8Y337</accession>
<keyword evidence="1" id="KW-0238">DNA-binding</keyword>
<comment type="caution">
    <text evidence="3">The sequence shown here is derived from an EMBL/GenBank/DDBJ whole genome shotgun (WGS) entry which is preliminary data.</text>
</comment>
<dbReference type="Pfam" id="PF01381">
    <property type="entry name" value="HTH_3"/>
    <property type="match status" value="1"/>
</dbReference>
<gene>
    <name evidence="3" type="ORF">H9635_17890</name>
</gene>
<dbReference type="EMBL" id="JACSPZ010000012">
    <property type="protein sequence ID" value="MBD8038620.1"/>
    <property type="molecule type" value="Genomic_DNA"/>
</dbReference>
<reference evidence="3 4" key="1">
    <citation type="submission" date="2020-08" db="EMBL/GenBank/DDBJ databases">
        <title>A Genomic Blueprint of the Chicken Gut Microbiome.</title>
        <authorList>
            <person name="Gilroy R."/>
            <person name="Ravi A."/>
            <person name="Getino M."/>
            <person name="Pursley I."/>
            <person name="Horton D.L."/>
            <person name="Alikhan N.-F."/>
            <person name="Baker D."/>
            <person name="Gharbi K."/>
            <person name="Hall N."/>
            <person name="Watson M."/>
            <person name="Adriaenssens E.M."/>
            <person name="Foster-Nyarko E."/>
            <person name="Jarju S."/>
            <person name="Secka A."/>
            <person name="Antonio M."/>
            <person name="Oren A."/>
            <person name="Chaudhuri R."/>
            <person name="La Ragione R.M."/>
            <person name="Hildebrand F."/>
            <person name="Pallen M.J."/>
        </authorList>
    </citation>
    <scope>NUCLEOTIDE SEQUENCE [LARGE SCALE GENOMIC DNA]</scope>
    <source>
        <strain evidence="3 4">A46</strain>
    </source>
</reference>
<sequence length="372" mass="43108">MDNFQFATIFMNNRKKLNVTQEDIARFMGVSRAAVSKWEKGQSYPDISILPKLATYFNVSIDELLGYKPQLTNERIMNMYEELARRFSKEPFEEVDRTIELLIEEYYSCFPFLLKMAQLYVNYFNKADDKEQVTKKIQGLCIRVKEFSGDYKLTNEANLLEALTYILKGEPQQVLELLGEDAIIQLGNEQLIATAQMMLGNTEKAKEIFQVNMYQQLLCVISNASEALMLEADNEAYFEQSVRRIETMIETFNIGKLNAHTALLFYIRASSGYAAQNNIEQALRCVECYVKICMKINFPLQLVGDDYFYLLDGWIAREVMLSSQAPRDEETIRRSIIDGITNNPMLANVQQDVRYKNLIVNLKHHLKLEEEL</sequence>
<evidence type="ECO:0000313" key="3">
    <source>
        <dbReference type="EMBL" id="MBD8038620.1"/>
    </source>
</evidence>
<proteinExistence type="predicted"/>
<dbReference type="Gene3D" id="1.10.260.40">
    <property type="entry name" value="lambda repressor-like DNA-binding domains"/>
    <property type="match status" value="1"/>
</dbReference>